<dbReference type="InterPro" id="IPR036397">
    <property type="entry name" value="RNaseH_sf"/>
</dbReference>
<dbReference type="Proteomes" id="UP000440578">
    <property type="component" value="Unassembled WGS sequence"/>
</dbReference>
<reference evidence="10 11" key="1">
    <citation type="submission" date="2019-07" db="EMBL/GenBank/DDBJ databases">
        <title>Draft genome assembly of a fouling barnacle, Amphibalanus amphitrite (Darwin, 1854): The first reference genome for Thecostraca.</title>
        <authorList>
            <person name="Kim W."/>
        </authorList>
    </citation>
    <scope>NUCLEOTIDE SEQUENCE [LARGE SCALE GENOMIC DNA]</scope>
    <source>
        <strain evidence="10">SNU_AA5</strain>
        <tissue evidence="10">Soma without cirri and trophi</tissue>
    </source>
</reference>
<dbReference type="GO" id="GO:0043137">
    <property type="term" value="P:DNA replication, removal of RNA primer"/>
    <property type="evidence" value="ECO:0007669"/>
    <property type="project" value="TreeGrafter"/>
</dbReference>
<dbReference type="OrthoDB" id="6369833at2759"/>
<dbReference type="GO" id="GO:0046872">
    <property type="term" value="F:metal ion binding"/>
    <property type="evidence" value="ECO:0007669"/>
    <property type="project" value="UniProtKB-KW"/>
</dbReference>
<proteinExistence type="inferred from homology"/>
<accession>A0A6A4V9T3</accession>
<dbReference type="PROSITE" id="PS50879">
    <property type="entry name" value="RNASE_H_1"/>
    <property type="match status" value="1"/>
</dbReference>
<dbReference type="InterPro" id="IPR012337">
    <property type="entry name" value="RNaseH-like_sf"/>
</dbReference>
<dbReference type="InterPro" id="IPR002156">
    <property type="entry name" value="RNaseH_domain"/>
</dbReference>
<dbReference type="GO" id="GO:0004523">
    <property type="term" value="F:RNA-DNA hybrid ribonuclease activity"/>
    <property type="evidence" value="ECO:0007669"/>
    <property type="project" value="UniProtKB-EC"/>
</dbReference>
<organism evidence="10 11">
    <name type="scientific">Amphibalanus amphitrite</name>
    <name type="common">Striped barnacle</name>
    <name type="synonym">Balanus amphitrite</name>
    <dbReference type="NCBI Taxonomy" id="1232801"/>
    <lineage>
        <taxon>Eukaryota</taxon>
        <taxon>Metazoa</taxon>
        <taxon>Ecdysozoa</taxon>
        <taxon>Arthropoda</taxon>
        <taxon>Crustacea</taxon>
        <taxon>Multicrustacea</taxon>
        <taxon>Cirripedia</taxon>
        <taxon>Thoracica</taxon>
        <taxon>Thoracicalcarea</taxon>
        <taxon>Balanomorpha</taxon>
        <taxon>Balanoidea</taxon>
        <taxon>Balanidae</taxon>
        <taxon>Amphibalaninae</taxon>
        <taxon>Amphibalanus</taxon>
    </lineage>
</organism>
<evidence type="ECO:0000256" key="8">
    <source>
        <dbReference type="SAM" id="MobiDB-lite"/>
    </source>
</evidence>
<dbReference type="Pfam" id="PF00075">
    <property type="entry name" value="RNase_H"/>
    <property type="match status" value="1"/>
</dbReference>
<dbReference type="CDD" id="cd09276">
    <property type="entry name" value="Rnase_HI_RT_non_LTR"/>
    <property type="match status" value="1"/>
</dbReference>
<keyword evidence="6" id="KW-0255">Endonuclease</keyword>
<feature type="domain" description="RNase H type-1" evidence="9">
    <location>
        <begin position="389"/>
        <end position="528"/>
    </location>
</feature>
<evidence type="ECO:0000256" key="1">
    <source>
        <dbReference type="ARBA" id="ARBA00000077"/>
    </source>
</evidence>
<evidence type="ECO:0000256" key="2">
    <source>
        <dbReference type="ARBA" id="ARBA00005300"/>
    </source>
</evidence>
<evidence type="ECO:0000256" key="4">
    <source>
        <dbReference type="ARBA" id="ARBA00022722"/>
    </source>
</evidence>
<evidence type="ECO:0000256" key="7">
    <source>
        <dbReference type="ARBA" id="ARBA00022801"/>
    </source>
</evidence>
<feature type="region of interest" description="Disordered" evidence="8">
    <location>
        <begin position="1"/>
        <end position="26"/>
    </location>
</feature>
<comment type="catalytic activity">
    <reaction evidence="1">
        <text>Endonucleolytic cleavage to 5'-phosphomonoester.</text>
        <dbReference type="EC" id="3.1.26.4"/>
    </reaction>
</comment>
<name>A0A6A4V9T3_AMPAM</name>
<protein>
    <recommendedName>
        <fullName evidence="3">ribonuclease H</fullName>
        <ecNumber evidence="3">3.1.26.4</ecNumber>
    </recommendedName>
</protein>
<dbReference type="EC" id="3.1.26.4" evidence="3"/>
<keyword evidence="7" id="KW-0378">Hydrolase</keyword>
<dbReference type="InterPro" id="IPR050092">
    <property type="entry name" value="RNase_H"/>
</dbReference>
<comment type="similarity">
    <text evidence="2">Belongs to the RNase H family.</text>
</comment>
<dbReference type="AlphaFoldDB" id="A0A6A4V9T3"/>
<dbReference type="Gene3D" id="3.30.420.10">
    <property type="entry name" value="Ribonuclease H-like superfamily/Ribonuclease H"/>
    <property type="match status" value="1"/>
</dbReference>
<keyword evidence="4" id="KW-0540">Nuclease</keyword>
<evidence type="ECO:0000313" key="10">
    <source>
        <dbReference type="EMBL" id="KAF0287940.1"/>
    </source>
</evidence>
<evidence type="ECO:0000259" key="9">
    <source>
        <dbReference type="PROSITE" id="PS50879"/>
    </source>
</evidence>
<dbReference type="PANTHER" id="PTHR10642">
    <property type="entry name" value="RIBONUCLEASE H1"/>
    <property type="match status" value="1"/>
</dbReference>
<evidence type="ECO:0000313" key="11">
    <source>
        <dbReference type="Proteomes" id="UP000440578"/>
    </source>
</evidence>
<keyword evidence="11" id="KW-1185">Reference proteome</keyword>
<dbReference type="EMBL" id="VIIS01002156">
    <property type="protein sequence ID" value="KAF0287940.1"/>
    <property type="molecule type" value="Genomic_DNA"/>
</dbReference>
<evidence type="ECO:0000256" key="5">
    <source>
        <dbReference type="ARBA" id="ARBA00022723"/>
    </source>
</evidence>
<sequence length="681" mass="74719">MMSYTEGHKASARHIPRGARADPKPWATDPELEEAIADRRSAQARVDPAVPETIQHYVETRRRAAEVEARVSRQRFHQMVSEELNKPNSIGRVSKILKRWEGATDDDHRDGQAMEHGGRLLVKDGDKADAFCQTYAWVSRQVRVPKVDRLAKQQRKALTPSTCRECDGARVGCCGAFSMDELVRQLNSLKNLRQKTRPRIAQLKRLTGRDWGLREQQLRAVANGYVRGPQEHAAAAWLPATPASHVEILEREVRAAARVITGCPVSTRTHALLAEAGMPPVSARRLSLAARFLAKARALPREDPLRTVADEVVPARLSSVTGWRQVGTEVWEAAGVSSPIEPILASRQPPWVTTNGVTFRLDVGPGLPPRAASAQTKLEVATLHLSGLPQCATWVWTDGAADGGVASGGAGALLELPDGETRELRVAAGKLCSSYRAELVALNAALEYLRQHPAHTEDPVVVCTDSQAALRRLQEGPSAQSSPLATAIWDSLLELSSSGRQVLLQWIPSHCGIPGNERADQLAKDASNLPQEDVPVDVTTVYRAAARLARARTTSQWPPGWYRTLMEGRPRPPVRGPNRLDAVETHQLRAGHWSGSAQYLHRIGRHPSPECAQCSDRGCRAGWCRACGEEADTPDHVLLRCPALMNARLRIFGTIFPSLSDVRRDDAVAALARVARYLQSR</sequence>
<gene>
    <name evidence="10" type="primary">rnhA_22</name>
    <name evidence="10" type="ORF">FJT64_013664</name>
</gene>
<dbReference type="GO" id="GO:0003676">
    <property type="term" value="F:nucleic acid binding"/>
    <property type="evidence" value="ECO:0007669"/>
    <property type="project" value="InterPro"/>
</dbReference>
<dbReference type="PANTHER" id="PTHR10642:SF26">
    <property type="entry name" value="RIBONUCLEASE H1"/>
    <property type="match status" value="1"/>
</dbReference>
<evidence type="ECO:0000256" key="3">
    <source>
        <dbReference type="ARBA" id="ARBA00012180"/>
    </source>
</evidence>
<comment type="caution">
    <text evidence="10">The sequence shown here is derived from an EMBL/GenBank/DDBJ whole genome shotgun (WGS) entry which is preliminary data.</text>
</comment>
<evidence type="ECO:0000256" key="6">
    <source>
        <dbReference type="ARBA" id="ARBA00022759"/>
    </source>
</evidence>
<dbReference type="SUPFAM" id="SSF53098">
    <property type="entry name" value="Ribonuclease H-like"/>
    <property type="match status" value="1"/>
</dbReference>
<keyword evidence="5" id="KW-0479">Metal-binding</keyword>